<dbReference type="InterPro" id="IPR010260">
    <property type="entry name" value="AlpA"/>
</dbReference>
<gene>
    <name evidence="1" type="ORF">SAMN05216333_1052</name>
</gene>
<sequence length="64" mass="7227">MTKIIRMNGLVNMLRVSRSSIIRLEARGDFVPKIRIGARAVGYSEAAVTAWLEKRGLELEEPKK</sequence>
<proteinExistence type="predicted"/>
<accession>A0A1H8M830</accession>
<name>A0A1H8M830_9PROT</name>
<protein>
    <submittedName>
        <fullName evidence="1">Transcriptional regulator, AlpA family</fullName>
    </submittedName>
</protein>
<dbReference type="Proteomes" id="UP000198814">
    <property type="component" value="Unassembled WGS sequence"/>
</dbReference>
<evidence type="ECO:0000313" key="1">
    <source>
        <dbReference type="EMBL" id="SEO13454.1"/>
    </source>
</evidence>
<dbReference type="OrthoDB" id="9182156at2"/>
<dbReference type="Pfam" id="PF05930">
    <property type="entry name" value="Phage_AlpA"/>
    <property type="match status" value="1"/>
</dbReference>
<keyword evidence="2" id="KW-1185">Reference proteome</keyword>
<organism evidence="1 2">
    <name type="scientific">Nitrosomonas oligotropha</name>
    <dbReference type="NCBI Taxonomy" id="42354"/>
    <lineage>
        <taxon>Bacteria</taxon>
        <taxon>Pseudomonadati</taxon>
        <taxon>Pseudomonadota</taxon>
        <taxon>Betaproteobacteria</taxon>
        <taxon>Nitrosomonadales</taxon>
        <taxon>Nitrosomonadaceae</taxon>
        <taxon>Nitrosomonas</taxon>
    </lineage>
</organism>
<dbReference type="AlphaFoldDB" id="A0A1H8M830"/>
<dbReference type="EMBL" id="FODO01000005">
    <property type="protein sequence ID" value="SEO13454.1"/>
    <property type="molecule type" value="Genomic_DNA"/>
</dbReference>
<evidence type="ECO:0000313" key="2">
    <source>
        <dbReference type="Proteomes" id="UP000198814"/>
    </source>
</evidence>
<reference evidence="2" key="1">
    <citation type="submission" date="2016-10" db="EMBL/GenBank/DDBJ databases">
        <authorList>
            <person name="Varghese N."/>
            <person name="Submissions S."/>
        </authorList>
    </citation>
    <scope>NUCLEOTIDE SEQUENCE [LARGE SCALE GENOMIC DNA]</scope>
    <source>
        <strain evidence="2">Nm76</strain>
    </source>
</reference>
<dbReference type="RefSeq" id="WP_090317076.1">
    <property type="nucleotide sequence ID" value="NZ_FNOE01000005.1"/>
</dbReference>